<evidence type="ECO:0000256" key="8">
    <source>
        <dbReference type="ARBA" id="ARBA00023212"/>
    </source>
</evidence>
<evidence type="ECO:0000256" key="2">
    <source>
        <dbReference type="ARBA" id="ARBA00022490"/>
    </source>
</evidence>
<dbReference type="EnsemblMetazoa" id="CJA24146.1">
    <property type="protein sequence ID" value="CJA24146.1"/>
    <property type="gene ID" value="WBGene00179718"/>
</dbReference>
<comment type="subcellular location">
    <subcellularLocation>
        <location evidence="1">Cytoplasm</location>
        <location evidence="1">Cytoskeleton</location>
    </subcellularLocation>
</comment>
<reference evidence="12" key="1">
    <citation type="submission" date="2010-08" db="EMBL/GenBank/DDBJ databases">
        <authorList>
            <consortium name="Caenorhabditis japonica Sequencing Consortium"/>
            <person name="Wilson R.K."/>
        </authorList>
    </citation>
    <scope>NUCLEOTIDE SEQUENCE [LARGE SCALE GENOMIC DNA]</scope>
    <source>
        <strain evidence="12">DF5081</strain>
    </source>
</reference>
<keyword evidence="3" id="KW-0493">Microtubule</keyword>
<keyword evidence="4" id="KW-0547">Nucleotide-binding</keyword>
<dbReference type="InterPro" id="IPR037238">
    <property type="entry name" value="YbiA-like_sf"/>
</dbReference>
<keyword evidence="6 9" id="KW-0175">Coiled coil</keyword>
<organism evidence="11 12">
    <name type="scientific">Caenorhabditis japonica</name>
    <dbReference type="NCBI Taxonomy" id="281687"/>
    <lineage>
        <taxon>Eukaryota</taxon>
        <taxon>Metazoa</taxon>
        <taxon>Ecdysozoa</taxon>
        <taxon>Nematoda</taxon>
        <taxon>Chromadorea</taxon>
        <taxon>Rhabditida</taxon>
        <taxon>Rhabditina</taxon>
        <taxon>Rhabditomorpha</taxon>
        <taxon>Rhabditoidea</taxon>
        <taxon>Rhabditidae</taxon>
        <taxon>Peloderinae</taxon>
        <taxon>Caenorhabditis</taxon>
    </lineage>
</organism>
<feature type="coiled-coil region" evidence="9">
    <location>
        <begin position="575"/>
        <end position="655"/>
    </location>
</feature>
<keyword evidence="7" id="KW-0505">Motor protein</keyword>
<keyword evidence="12" id="KW-1185">Reference proteome</keyword>
<proteinExistence type="predicted"/>
<keyword evidence="2" id="KW-0963">Cytoplasm</keyword>
<keyword evidence="8" id="KW-0206">Cytoskeleton</keyword>
<feature type="compositionally biased region" description="Low complexity" evidence="10">
    <location>
        <begin position="673"/>
        <end position="690"/>
    </location>
</feature>
<keyword evidence="5" id="KW-0067">ATP-binding</keyword>
<dbReference type="Proteomes" id="UP000005237">
    <property type="component" value="Unassembled WGS sequence"/>
</dbReference>
<reference evidence="11" key="2">
    <citation type="submission" date="2022-06" db="UniProtKB">
        <authorList>
            <consortium name="EnsemblMetazoa"/>
        </authorList>
    </citation>
    <scope>IDENTIFICATION</scope>
    <source>
        <strain evidence="11">DF5081</strain>
    </source>
</reference>
<evidence type="ECO:0000256" key="4">
    <source>
        <dbReference type="ARBA" id="ARBA00022741"/>
    </source>
</evidence>
<evidence type="ECO:0000313" key="11">
    <source>
        <dbReference type="EnsemblMetazoa" id="CJA24146.1"/>
    </source>
</evidence>
<protein>
    <submittedName>
        <fullName evidence="11">Uncharacterized protein</fullName>
    </submittedName>
</protein>
<evidence type="ECO:0000313" key="12">
    <source>
        <dbReference type="Proteomes" id="UP000005237"/>
    </source>
</evidence>
<evidence type="ECO:0000256" key="9">
    <source>
        <dbReference type="SAM" id="Coils"/>
    </source>
</evidence>
<accession>A0A8R1E6T6</accession>
<dbReference type="Gene3D" id="1.10.357.40">
    <property type="entry name" value="YbiA-like"/>
    <property type="match status" value="1"/>
</dbReference>
<dbReference type="AlphaFoldDB" id="A0A8R1E6T6"/>
<feature type="region of interest" description="Disordered" evidence="10">
    <location>
        <begin position="671"/>
        <end position="690"/>
    </location>
</feature>
<evidence type="ECO:0000256" key="3">
    <source>
        <dbReference type="ARBA" id="ARBA00022701"/>
    </source>
</evidence>
<evidence type="ECO:0000256" key="5">
    <source>
        <dbReference type="ARBA" id="ARBA00022840"/>
    </source>
</evidence>
<name>A0A8R1E6T6_CAEJA</name>
<evidence type="ECO:0000256" key="7">
    <source>
        <dbReference type="ARBA" id="ARBA00023175"/>
    </source>
</evidence>
<evidence type="ECO:0000256" key="10">
    <source>
        <dbReference type="SAM" id="MobiDB-lite"/>
    </source>
</evidence>
<evidence type="ECO:0000256" key="6">
    <source>
        <dbReference type="ARBA" id="ARBA00023054"/>
    </source>
</evidence>
<feature type="coiled-coil region" evidence="9">
    <location>
        <begin position="301"/>
        <end position="426"/>
    </location>
</feature>
<sequence>MKHKIFHNEYLQQLLLSTGSAILIDSSLGDPLWTCGATEVEIQRLLTKSYVTPEKLISWMIGNGDKGTPKRLKHLYGNKSGLLLMELREKMSTHTKSRIPLVSPINTTPLSAIVTPNVICFTPESVFHPLYPAEIRCSVDGPPLPSPAHYVATQAANFKNSVMDLFTKPEKKEENSKKFRKNSENAPIDVKFWEILEKNSPVHAQKFLDQNIDFKNYGFFFSESIFRSKIFEHVQENFFQYFPKFQVNRSIFQHEWVNLAETATMVVSEVSGGSTPLMERSIAPAPPMLTSGNGPITDEEKKKYEEERVKLYQQLDEKDDEIQKVSQELEKLRQQVLLQEEALQTMRENEEIIREENSRIQKEADDKQQEGKEMMTALEEIAVNLDVRQGECEKLKRELEVVQEDNQSLEDRMNQATSLLNAHLDECGPKIRHFKDGIYNVIREFNIADVTQQNDQLPDHDLLNHVRIGVSKLFSEYSAAKETSNAAEQDAEQKLAADVAQVSVSGQDGVRMKQLLVKDQAAKEIKPLTDRVNMELTTLKNLKKEFMRVLIAKCQSSQDTEVEDSLSGPAQKQRIQFLENNLDKLTKVHKQLVRDNADLRVELPKMEARLRGREDRIKMLETALRDSKQRSQAERKKYQQEVERIKEAVRQRNMRRMNAPQIVKPIRPGQVYTSTAVSSPAASSPAAPNA</sequence>
<dbReference type="CDD" id="cd23649">
    <property type="entry name" value="Khc_CBD_cc"/>
    <property type="match status" value="1"/>
</dbReference>
<dbReference type="SUPFAM" id="SSF143990">
    <property type="entry name" value="YbiA-like"/>
    <property type="match status" value="1"/>
</dbReference>
<evidence type="ECO:0000256" key="1">
    <source>
        <dbReference type="ARBA" id="ARBA00004245"/>
    </source>
</evidence>
<dbReference type="InterPro" id="IPR059182">
    <property type="entry name" value="Khc_C"/>
</dbReference>